<accession>A0A2U1QKC9</accession>
<evidence type="ECO:0000313" key="3">
    <source>
        <dbReference type="Proteomes" id="UP000245207"/>
    </source>
</evidence>
<organism evidence="2 3">
    <name type="scientific">Artemisia annua</name>
    <name type="common">Sweet wormwood</name>
    <dbReference type="NCBI Taxonomy" id="35608"/>
    <lineage>
        <taxon>Eukaryota</taxon>
        <taxon>Viridiplantae</taxon>
        <taxon>Streptophyta</taxon>
        <taxon>Embryophyta</taxon>
        <taxon>Tracheophyta</taxon>
        <taxon>Spermatophyta</taxon>
        <taxon>Magnoliopsida</taxon>
        <taxon>eudicotyledons</taxon>
        <taxon>Gunneridae</taxon>
        <taxon>Pentapetalae</taxon>
        <taxon>asterids</taxon>
        <taxon>campanulids</taxon>
        <taxon>Asterales</taxon>
        <taxon>Asteraceae</taxon>
        <taxon>Asteroideae</taxon>
        <taxon>Anthemideae</taxon>
        <taxon>Artemisiinae</taxon>
        <taxon>Artemisia</taxon>
    </lineage>
</organism>
<dbReference type="AlphaFoldDB" id="A0A2U1QKC9"/>
<comment type="caution">
    <text evidence="2">The sequence shown here is derived from an EMBL/GenBank/DDBJ whole genome shotgun (WGS) entry which is preliminary data.</text>
</comment>
<dbReference type="STRING" id="35608.A0A2U1QKC9"/>
<feature type="compositionally biased region" description="Basic and acidic residues" evidence="1">
    <location>
        <begin position="80"/>
        <end position="95"/>
    </location>
</feature>
<protein>
    <submittedName>
        <fullName evidence="2">Zinc finger, RING/FYVE/PHD-type</fullName>
    </submittedName>
</protein>
<dbReference type="Proteomes" id="UP000245207">
    <property type="component" value="Unassembled WGS sequence"/>
</dbReference>
<proteinExistence type="predicted"/>
<feature type="region of interest" description="Disordered" evidence="1">
    <location>
        <begin position="75"/>
        <end position="101"/>
    </location>
</feature>
<dbReference type="EMBL" id="PKPP01000068">
    <property type="protein sequence ID" value="PWA98435.1"/>
    <property type="molecule type" value="Genomic_DNA"/>
</dbReference>
<evidence type="ECO:0000256" key="1">
    <source>
        <dbReference type="SAM" id="MobiDB-lite"/>
    </source>
</evidence>
<evidence type="ECO:0000313" key="2">
    <source>
        <dbReference type="EMBL" id="PWA98435.1"/>
    </source>
</evidence>
<keyword evidence="3" id="KW-1185">Reference proteome</keyword>
<dbReference type="OrthoDB" id="21204at2759"/>
<sequence length="213" mass="24518">MEEKREPTRYWCHESSRFVDPIMELESLQCSLCQDTFVEEDTARNDHHQTDNIGSFIPLYVEHPLLRQLRQSTLEQENNQEDRRDSEHGESKLSDPELDPLGIRRDTASILLQNAIQGFPWATITSEPVNPMEGEGENNRGGNPFINTTSLSQNQPFGWFGYYLEQLAENHPNLYETPPTKKDAVEAMPTFTIEEDSTEWSDCFEEFDIGTTA</sequence>
<name>A0A2U1QKC9_ARTAN</name>
<reference evidence="2 3" key="1">
    <citation type="journal article" date="2018" name="Mol. Plant">
        <title>The genome of Artemisia annua provides insight into the evolution of Asteraceae family and artemisinin biosynthesis.</title>
        <authorList>
            <person name="Shen Q."/>
            <person name="Zhang L."/>
            <person name="Liao Z."/>
            <person name="Wang S."/>
            <person name="Yan T."/>
            <person name="Shi P."/>
            <person name="Liu M."/>
            <person name="Fu X."/>
            <person name="Pan Q."/>
            <person name="Wang Y."/>
            <person name="Lv Z."/>
            <person name="Lu X."/>
            <person name="Zhang F."/>
            <person name="Jiang W."/>
            <person name="Ma Y."/>
            <person name="Chen M."/>
            <person name="Hao X."/>
            <person name="Li L."/>
            <person name="Tang Y."/>
            <person name="Lv G."/>
            <person name="Zhou Y."/>
            <person name="Sun X."/>
            <person name="Brodelius P.E."/>
            <person name="Rose J.K.C."/>
            <person name="Tang K."/>
        </authorList>
    </citation>
    <scope>NUCLEOTIDE SEQUENCE [LARGE SCALE GENOMIC DNA]</scope>
    <source>
        <strain evidence="3">cv. Huhao1</strain>
        <tissue evidence="2">Leaf</tissue>
    </source>
</reference>
<gene>
    <name evidence="2" type="ORF">CTI12_AA019500</name>
</gene>